<dbReference type="AlphaFoldDB" id="A0A176RT66"/>
<name>A0A176RT66_9GAMM</name>
<proteinExistence type="predicted"/>
<organism evidence="1 2">
    <name type="scientific">Candidatus Thiomargarita nelsonii</name>
    <dbReference type="NCBI Taxonomy" id="1003181"/>
    <lineage>
        <taxon>Bacteria</taxon>
        <taxon>Pseudomonadati</taxon>
        <taxon>Pseudomonadota</taxon>
        <taxon>Gammaproteobacteria</taxon>
        <taxon>Thiotrichales</taxon>
        <taxon>Thiotrichaceae</taxon>
        <taxon>Thiomargarita</taxon>
    </lineage>
</organism>
<sequence length="572" mass="66436">MVPEHFLELTSRREVGERLSAAISQPEGDDYIAVSKTVEQMGSGRQGHEILILVGLDVKQLSENARKKVRSKLVDYLSQLETLVTQTIDWEKSGSDLFVQRRELEEWGQNSLFRHLPLKKSVMTPAKEYFVLKKIGVGIATLLLVLSFVSYLIMQPEENHIESTDVRIVEQDKFPYDKYNRLLPQHCSISPENREALAELSTLCQISKKIEHPDFLTALRESYCHNFFLKIEEIDNLNEETVLEFVTVGHNLQTELELDRLTDYSLGERVFSVVDIRNKLRALYKAFNHESQMNKVCLPFFTDEDVEMASYLETVLKKGEKTLIAYLALDPKKVVLEVERDRKKENLEDKLKSLINQWELGSPTKQEKAKQELEQQLLKVCGKNNTSELIQCVQIEQVEAYQTELKMSQIVVFISKEEDKRQIYGLLGFDKNDYFDHKLSAIVAIRQALRELDAAINGTEPQPVYLPLFSNEDARMINRLKEGIKKVEIIKTENLLEGLQKIREMGQEMVKEMPKRELMTQVNRLFSEYQYPEEIKNYLSQQLKVFYEKSSRSVINNKINRLIKSIEAVRYP</sequence>
<dbReference type="Proteomes" id="UP000076962">
    <property type="component" value="Unassembled WGS sequence"/>
</dbReference>
<evidence type="ECO:0000313" key="2">
    <source>
        <dbReference type="Proteomes" id="UP000076962"/>
    </source>
</evidence>
<evidence type="ECO:0000313" key="1">
    <source>
        <dbReference type="EMBL" id="OAD18918.1"/>
    </source>
</evidence>
<reference evidence="1 2" key="1">
    <citation type="submission" date="2016-05" db="EMBL/GenBank/DDBJ databases">
        <title>Single-cell genome of chain-forming Candidatus Thiomargarita nelsonii and comparison to other large sulfur-oxidizing bacteria.</title>
        <authorList>
            <person name="Winkel M."/>
            <person name="Salman V."/>
            <person name="Woyke T."/>
            <person name="Schulz-Vogt H."/>
            <person name="Richter M."/>
            <person name="Flood B."/>
            <person name="Bailey J."/>
            <person name="Amann R."/>
            <person name="Mussmann M."/>
        </authorList>
    </citation>
    <scope>NUCLEOTIDE SEQUENCE [LARGE SCALE GENOMIC DNA]</scope>
    <source>
        <strain evidence="1 2">THI036</strain>
    </source>
</reference>
<protein>
    <submittedName>
        <fullName evidence="1">Uncharacterized protein</fullName>
    </submittedName>
</protein>
<keyword evidence="2" id="KW-1185">Reference proteome</keyword>
<accession>A0A176RT66</accession>
<gene>
    <name evidence="1" type="ORF">THIOM_005474</name>
</gene>
<dbReference type="EMBL" id="LUTY01003028">
    <property type="protein sequence ID" value="OAD18918.1"/>
    <property type="molecule type" value="Genomic_DNA"/>
</dbReference>
<comment type="caution">
    <text evidence="1">The sequence shown here is derived from an EMBL/GenBank/DDBJ whole genome shotgun (WGS) entry which is preliminary data.</text>
</comment>